<name>A0A1G8XN53_9FIRM</name>
<reference evidence="1 2" key="1">
    <citation type="submission" date="2016-10" db="EMBL/GenBank/DDBJ databases">
        <authorList>
            <person name="de Groot N.N."/>
        </authorList>
    </citation>
    <scope>NUCLEOTIDE SEQUENCE [LARGE SCALE GENOMIC DNA]</scope>
    <source>
        <strain evidence="1 2">DSM 18346</strain>
    </source>
</reference>
<evidence type="ECO:0008006" key="3">
    <source>
        <dbReference type="Google" id="ProtNLM"/>
    </source>
</evidence>
<evidence type="ECO:0000313" key="2">
    <source>
        <dbReference type="Proteomes" id="UP000198718"/>
    </source>
</evidence>
<dbReference type="Proteomes" id="UP000198718">
    <property type="component" value="Unassembled WGS sequence"/>
</dbReference>
<protein>
    <recommendedName>
        <fullName evidence="3">Transposase IS701-like DDE domain-containing protein</fullName>
    </recommendedName>
</protein>
<gene>
    <name evidence="1" type="ORF">SAMN05660472_00274</name>
</gene>
<dbReference type="EMBL" id="FNFP01000001">
    <property type="protein sequence ID" value="SDJ91897.1"/>
    <property type="molecule type" value="Genomic_DNA"/>
</dbReference>
<sequence length="120" mass="14481">MYIYIPLEVLQLPLFPKELLSIPNYKYFVTFIWCLLVTEGRKTTRNIYRYCFFYKKNLASWERFLSKNQWDLMAVMKQLFLKLLELFEGQFLVHGKLLVAFDTSLVAKNSEKNSWYSKVE</sequence>
<dbReference type="AlphaFoldDB" id="A0A1G8XN53"/>
<proteinExistence type="predicted"/>
<dbReference type="STRING" id="393762.SAMN05660472_00274"/>
<keyword evidence="2" id="KW-1185">Reference proteome</keyword>
<organism evidence="1 2">
    <name type="scientific">Natronincola ferrireducens</name>
    <dbReference type="NCBI Taxonomy" id="393762"/>
    <lineage>
        <taxon>Bacteria</taxon>
        <taxon>Bacillati</taxon>
        <taxon>Bacillota</taxon>
        <taxon>Clostridia</taxon>
        <taxon>Peptostreptococcales</taxon>
        <taxon>Natronincolaceae</taxon>
        <taxon>Natronincola</taxon>
    </lineage>
</organism>
<accession>A0A1G8XN53</accession>
<dbReference type="RefSeq" id="WP_090549241.1">
    <property type="nucleotide sequence ID" value="NZ_FNFP01000001.1"/>
</dbReference>
<evidence type="ECO:0000313" key="1">
    <source>
        <dbReference type="EMBL" id="SDJ91897.1"/>
    </source>
</evidence>